<gene>
    <name evidence="2" type="ORF">CVLEPA_LOCUS27028</name>
</gene>
<organism evidence="2 3">
    <name type="scientific">Clavelina lepadiformis</name>
    <name type="common">Light-bulb sea squirt</name>
    <name type="synonym">Ascidia lepadiformis</name>
    <dbReference type="NCBI Taxonomy" id="159417"/>
    <lineage>
        <taxon>Eukaryota</taxon>
        <taxon>Metazoa</taxon>
        <taxon>Chordata</taxon>
        <taxon>Tunicata</taxon>
        <taxon>Ascidiacea</taxon>
        <taxon>Aplousobranchia</taxon>
        <taxon>Clavelinidae</taxon>
        <taxon>Clavelina</taxon>
    </lineage>
</organism>
<evidence type="ECO:0000313" key="3">
    <source>
        <dbReference type="Proteomes" id="UP001642483"/>
    </source>
</evidence>
<name>A0ABP0GQ08_CLALP</name>
<evidence type="ECO:0000313" key="2">
    <source>
        <dbReference type="EMBL" id="CAK8693732.1"/>
    </source>
</evidence>
<feature type="compositionally biased region" description="Basic residues" evidence="1">
    <location>
        <begin position="86"/>
        <end position="114"/>
    </location>
</feature>
<protein>
    <submittedName>
        <fullName evidence="2">Uncharacterized protein</fullName>
    </submittedName>
</protein>
<dbReference type="Proteomes" id="UP001642483">
    <property type="component" value="Unassembled WGS sequence"/>
</dbReference>
<keyword evidence="3" id="KW-1185">Reference proteome</keyword>
<dbReference type="EMBL" id="CAWYQH010000139">
    <property type="protein sequence ID" value="CAK8693732.1"/>
    <property type="molecule type" value="Genomic_DNA"/>
</dbReference>
<sequence>MGRPEECRPVLLAGCLVELVSLGVLRRAIEESLEVDVDFEKNKESREDLEALAPARLRVVQLLQLPAASAHLPTLVGYSCLPLKKSRGKEKKKRRRKKKKKNKKKKEREKRKRRWMDGSIDRCRWDKCCTPASLLKEEIDSWPM</sequence>
<accession>A0ABP0GQ08</accession>
<reference evidence="2 3" key="1">
    <citation type="submission" date="2024-02" db="EMBL/GenBank/DDBJ databases">
        <authorList>
            <person name="Daric V."/>
            <person name="Darras S."/>
        </authorList>
    </citation>
    <scope>NUCLEOTIDE SEQUENCE [LARGE SCALE GENOMIC DNA]</scope>
</reference>
<feature type="region of interest" description="Disordered" evidence="1">
    <location>
        <begin position="86"/>
        <end position="116"/>
    </location>
</feature>
<proteinExistence type="predicted"/>
<evidence type="ECO:0000256" key="1">
    <source>
        <dbReference type="SAM" id="MobiDB-lite"/>
    </source>
</evidence>
<comment type="caution">
    <text evidence="2">The sequence shown here is derived from an EMBL/GenBank/DDBJ whole genome shotgun (WGS) entry which is preliminary data.</text>
</comment>